<evidence type="ECO:0008006" key="6">
    <source>
        <dbReference type="Google" id="ProtNLM"/>
    </source>
</evidence>
<sequence>MKFKKWLFALMSALMLLGVATACSDTSSKTDDTNTEQTDDGSQDDGSQNEDGNSGQ</sequence>
<keyword evidence="2" id="KW-0732">Signal</keyword>
<organism evidence="3">
    <name type="scientific">Neobacillus citreus</name>
    <dbReference type="NCBI Taxonomy" id="2833578"/>
    <lineage>
        <taxon>Bacteria</taxon>
        <taxon>Bacillati</taxon>
        <taxon>Bacillota</taxon>
        <taxon>Bacilli</taxon>
        <taxon>Bacillales</taxon>
        <taxon>Bacillaceae</taxon>
        <taxon>Neobacillus</taxon>
    </lineage>
</organism>
<evidence type="ECO:0000256" key="2">
    <source>
        <dbReference type="SAM" id="SignalP"/>
    </source>
</evidence>
<accession>A0A942T3K5</accession>
<comment type="caution">
    <text evidence="3">The sequence shown here is derived from an EMBL/GenBank/DDBJ whole genome shotgun (WGS) entry which is preliminary data.</text>
</comment>
<gene>
    <name evidence="4" type="ORF">KHB02_012775</name>
    <name evidence="3" type="ORF">KHB02_30475</name>
</gene>
<proteinExistence type="predicted"/>
<name>A0A942T3K5_9BACI</name>
<feature type="compositionally biased region" description="Acidic residues" evidence="1">
    <location>
        <begin position="33"/>
        <end position="43"/>
    </location>
</feature>
<feature type="chain" id="PRO_5044697264" description="Lipoprotein" evidence="2">
    <location>
        <begin position="23"/>
        <end position="56"/>
    </location>
</feature>
<dbReference type="PROSITE" id="PS51257">
    <property type="entry name" value="PROKAR_LIPOPROTEIN"/>
    <property type="match status" value="1"/>
</dbReference>
<reference evidence="3" key="1">
    <citation type="submission" date="2021-05" db="EMBL/GenBank/DDBJ databases">
        <title>Novel Bacillus species.</title>
        <authorList>
            <person name="Liu G."/>
        </authorList>
    </citation>
    <scope>NUCLEOTIDE SEQUENCE</scope>
    <source>
        <strain evidence="3 5">FJAT-50051</strain>
    </source>
</reference>
<keyword evidence="5" id="KW-1185">Reference proteome</keyword>
<dbReference type="RefSeq" id="WP_213145550.1">
    <property type="nucleotide sequence ID" value="NZ_JAGYPE020000020.1"/>
</dbReference>
<dbReference type="AlphaFoldDB" id="A0A942T3K5"/>
<feature type="region of interest" description="Disordered" evidence="1">
    <location>
        <begin position="24"/>
        <end position="56"/>
    </location>
</feature>
<evidence type="ECO:0000313" key="3">
    <source>
        <dbReference type="EMBL" id="MBS4185715.1"/>
    </source>
</evidence>
<dbReference type="EMBL" id="JAGYPE010000006">
    <property type="protein sequence ID" value="MBS4185715.1"/>
    <property type="molecule type" value="Genomic_DNA"/>
</dbReference>
<evidence type="ECO:0000256" key="1">
    <source>
        <dbReference type="SAM" id="MobiDB-lite"/>
    </source>
</evidence>
<feature type="signal peptide" evidence="2">
    <location>
        <begin position="1"/>
        <end position="22"/>
    </location>
</feature>
<dbReference type="Proteomes" id="UP000677265">
    <property type="component" value="Unassembled WGS sequence"/>
</dbReference>
<feature type="compositionally biased region" description="Low complexity" evidence="1">
    <location>
        <begin position="44"/>
        <end position="56"/>
    </location>
</feature>
<dbReference type="EMBL" id="JAGYPE020000020">
    <property type="protein sequence ID" value="MCH6266396.1"/>
    <property type="molecule type" value="Genomic_DNA"/>
</dbReference>
<evidence type="ECO:0000313" key="5">
    <source>
        <dbReference type="Proteomes" id="UP000677265"/>
    </source>
</evidence>
<protein>
    <recommendedName>
        <fullName evidence="6">Lipoprotein</fullName>
    </recommendedName>
</protein>
<evidence type="ECO:0000313" key="4">
    <source>
        <dbReference type="EMBL" id="MCH6266396.1"/>
    </source>
</evidence>